<dbReference type="Gene3D" id="2.60.120.620">
    <property type="entry name" value="q2cbj1_9rhob like domain"/>
    <property type="match status" value="1"/>
</dbReference>
<protein>
    <submittedName>
        <fullName evidence="1">Uncharacterized protein</fullName>
    </submittedName>
</protein>
<dbReference type="Pfam" id="PF13640">
    <property type="entry name" value="2OG-FeII_Oxy_3"/>
    <property type="match status" value="1"/>
</dbReference>
<dbReference type="InterPro" id="IPR045054">
    <property type="entry name" value="P4HA-like"/>
</dbReference>
<reference evidence="1 2" key="1">
    <citation type="submission" date="2024-02" db="EMBL/GenBank/DDBJ databases">
        <authorList>
            <person name="Chen Y."/>
            <person name="Shah S."/>
            <person name="Dougan E. K."/>
            <person name="Thang M."/>
            <person name="Chan C."/>
        </authorList>
    </citation>
    <scope>NUCLEOTIDE SEQUENCE [LARGE SCALE GENOMIC DNA]</scope>
</reference>
<dbReference type="PANTHER" id="PTHR10869">
    <property type="entry name" value="PROLYL 4-HYDROXYLASE ALPHA SUBUNIT"/>
    <property type="match status" value="1"/>
</dbReference>
<dbReference type="PANTHER" id="PTHR10869:SF247">
    <property type="entry name" value="FE2OG DIOXYGENASE DOMAIN-CONTAINING PROTEIN"/>
    <property type="match status" value="1"/>
</dbReference>
<dbReference type="InterPro" id="IPR044862">
    <property type="entry name" value="Pro_4_hyd_alph_FE2OG_OXY"/>
</dbReference>
<evidence type="ECO:0000313" key="1">
    <source>
        <dbReference type="EMBL" id="CAK9039332.1"/>
    </source>
</evidence>
<comment type="caution">
    <text evidence="1">The sequence shown here is derived from an EMBL/GenBank/DDBJ whole genome shotgun (WGS) entry which is preliminary data.</text>
</comment>
<dbReference type="InterPro" id="IPR005123">
    <property type="entry name" value="Oxoglu/Fe-dep_dioxygenase_dom"/>
</dbReference>
<evidence type="ECO:0000313" key="2">
    <source>
        <dbReference type="Proteomes" id="UP001642484"/>
    </source>
</evidence>
<dbReference type="Proteomes" id="UP001642484">
    <property type="component" value="Unassembled WGS sequence"/>
</dbReference>
<dbReference type="InterPro" id="IPR006620">
    <property type="entry name" value="Pro_4_hyd_alph"/>
</dbReference>
<dbReference type="EMBL" id="CAXAMN010012914">
    <property type="protein sequence ID" value="CAK9039332.1"/>
    <property type="molecule type" value="Genomic_DNA"/>
</dbReference>
<organism evidence="1 2">
    <name type="scientific">Durusdinium trenchii</name>
    <dbReference type="NCBI Taxonomy" id="1381693"/>
    <lineage>
        <taxon>Eukaryota</taxon>
        <taxon>Sar</taxon>
        <taxon>Alveolata</taxon>
        <taxon>Dinophyceae</taxon>
        <taxon>Suessiales</taxon>
        <taxon>Symbiodiniaceae</taxon>
        <taxon>Durusdinium</taxon>
    </lineage>
</organism>
<accession>A0ABP0LKU1</accession>
<name>A0ABP0LKU1_9DINO</name>
<proteinExistence type="predicted"/>
<gene>
    <name evidence="1" type="ORF">CCMP2556_LOCUS21375</name>
</gene>
<keyword evidence="2" id="KW-1185">Reference proteome</keyword>
<dbReference type="PROSITE" id="PS51471">
    <property type="entry name" value="FE2OG_OXY"/>
    <property type="match status" value="1"/>
</dbReference>
<dbReference type="SMART" id="SM00702">
    <property type="entry name" value="P4Hc"/>
    <property type="match status" value="1"/>
</dbReference>
<sequence>MAKKKRRTTAGALPPAPTSAAPSAAPTSAAVKVVQWCAAGAAKDRGELLEALKPLVLLRAAKYALDSAESGVKNGNVKGKAQAKKRPAEDLLHPTDTSTPTDAELGAALETFRRLAQQPEDLLSPGCKALRAALHPLVEAHLREEKASPAFRITSMLGQRSRWPEALRVLRELRQQPAEKRPKLGAYQRWVRELDVAEGDAEELLMLDAVMRLAAGFGAYAPDAPPVALGRGARGEVGRLEKLDPWAPEVGDAGQREEEKKTVSVSGKSVASKLLSLISLRKGAGPPTHLGVASWRVLAHEKAADRLPPNHYDLDIYTCPPSLLPLQSPPPRPTQRFAMPGVEGGFVLTDVLSPQECDELRRATEEIGYRPDVPISSQLDERAHNVVLMANDVQNKSLFERVMPLLPTEIHGEKLLGINRRWRFYRYLSGNLYRKHLDGAWPASGISFEGGQESYVYDAHGGGTRSKLTFIIYLNDDFEGGCTTFFTPKPDEEGTLDSRPIRPRIGSASVFPHGDCRTPLLHEGSAVTKGTKYLLRTDVVYARPDPWQRDQQRLKETPEELKHQQRLKGLARQLGGLGGKNLLDDDRVAPAAAGGATKAATKGGKKRVKKSNLKGKSKEEAPQDPKMAKGLKGPKGSKGLQKAGKDRNYGKKGKKRGAMARRR</sequence>